<dbReference type="Pfam" id="PF01740">
    <property type="entry name" value="STAS"/>
    <property type="match status" value="1"/>
</dbReference>
<dbReference type="AlphaFoldDB" id="A0A7I9WMK0"/>
<comment type="caution">
    <text evidence="2">The sequence shown here is derived from an EMBL/GenBank/DDBJ whole genome shotgun (WGS) entry which is preliminary data.</text>
</comment>
<evidence type="ECO:0000313" key="3">
    <source>
        <dbReference type="Proteomes" id="UP000465241"/>
    </source>
</evidence>
<dbReference type="GO" id="GO:0043856">
    <property type="term" value="F:anti-sigma factor antagonist activity"/>
    <property type="evidence" value="ECO:0007669"/>
    <property type="project" value="TreeGrafter"/>
</dbReference>
<dbReference type="RefSeq" id="WP_193489294.1">
    <property type="nucleotide sequence ID" value="NZ_BAAAMC010000011.1"/>
</dbReference>
<dbReference type="Gene3D" id="3.30.750.24">
    <property type="entry name" value="STAS domain"/>
    <property type="match status" value="1"/>
</dbReference>
<dbReference type="EMBL" id="BLKT01000003">
    <property type="protein sequence ID" value="GFG58457.1"/>
    <property type="molecule type" value="Genomic_DNA"/>
</dbReference>
<gene>
    <name evidence="2" type="primary">rsfB_2</name>
    <name evidence="2" type="ORF">MMUR_25930</name>
</gene>
<dbReference type="PROSITE" id="PS50801">
    <property type="entry name" value="STAS"/>
    <property type="match status" value="1"/>
</dbReference>
<organism evidence="2 3">
    <name type="scientific">Mycolicibacterium murale</name>
    <dbReference type="NCBI Taxonomy" id="182220"/>
    <lineage>
        <taxon>Bacteria</taxon>
        <taxon>Bacillati</taxon>
        <taxon>Actinomycetota</taxon>
        <taxon>Actinomycetes</taxon>
        <taxon>Mycobacteriales</taxon>
        <taxon>Mycobacteriaceae</taxon>
        <taxon>Mycolicibacterium</taxon>
    </lineage>
</organism>
<evidence type="ECO:0000313" key="2">
    <source>
        <dbReference type="EMBL" id="GFG58457.1"/>
    </source>
</evidence>
<dbReference type="InterPro" id="IPR002645">
    <property type="entry name" value="STAS_dom"/>
</dbReference>
<dbReference type="Proteomes" id="UP000465241">
    <property type="component" value="Unassembled WGS sequence"/>
</dbReference>
<reference evidence="2 3" key="1">
    <citation type="journal article" date="2019" name="Emerg. Microbes Infect.">
        <title>Comprehensive subspecies identification of 175 nontuberculous mycobacteria species based on 7547 genomic profiles.</title>
        <authorList>
            <person name="Matsumoto Y."/>
            <person name="Kinjo T."/>
            <person name="Motooka D."/>
            <person name="Nabeya D."/>
            <person name="Jung N."/>
            <person name="Uechi K."/>
            <person name="Horii T."/>
            <person name="Iida T."/>
            <person name="Fujita J."/>
            <person name="Nakamura S."/>
        </authorList>
    </citation>
    <scope>NUCLEOTIDE SEQUENCE [LARGE SCALE GENOMIC DNA]</scope>
    <source>
        <strain evidence="2 3">JCM 13392</strain>
    </source>
</reference>
<dbReference type="CDD" id="cd07043">
    <property type="entry name" value="STAS_anti-anti-sigma_factors"/>
    <property type="match status" value="1"/>
</dbReference>
<sequence length="130" mass="14274">MFSNPDPPIDLSHCVIEDHWFGQTVVVTCRGVLDMLTAPVLERHLVETVEGHPSAVVIDLTGVDFLASHGMSVLIASYDRVSDQLPLCVVADGPISRPLKLVGFDELMPMHARLDQALQQVQSDTRQAFV</sequence>
<dbReference type="InterPro" id="IPR036513">
    <property type="entry name" value="STAS_dom_sf"/>
</dbReference>
<protein>
    <submittedName>
        <fullName evidence="2">Anti-sigma factor antagonist</fullName>
    </submittedName>
</protein>
<dbReference type="SUPFAM" id="SSF52091">
    <property type="entry name" value="SpoIIaa-like"/>
    <property type="match status" value="1"/>
</dbReference>
<name>A0A7I9WMK0_9MYCO</name>
<proteinExistence type="predicted"/>
<dbReference type="PANTHER" id="PTHR33495:SF13">
    <property type="entry name" value="ANTI-SIGMA-F FACTOR ANTAGONIST RSFB"/>
    <property type="match status" value="1"/>
</dbReference>
<dbReference type="PANTHER" id="PTHR33495">
    <property type="entry name" value="ANTI-SIGMA FACTOR ANTAGONIST TM_1081-RELATED-RELATED"/>
    <property type="match status" value="1"/>
</dbReference>
<evidence type="ECO:0000259" key="1">
    <source>
        <dbReference type="PROSITE" id="PS50801"/>
    </source>
</evidence>
<keyword evidence="3" id="KW-1185">Reference proteome</keyword>
<feature type="domain" description="STAS" evidence="1">
    <location>
        <begin position="25"/>
        <end position="121"/>
    </location>
</feature>
<accession>A0A7I9WMK0</accession>